<dbReference type="Gene3D" id="1.10.3720.10">
    <property type="entry name" value="MetI-like"/>
    <property type="match status" value="1"/>
</dbReference>
<comment type="subcellular location">
    <subcellularLocation>
        <location evidence="1 7">Cell membrane</location>
        <topology evidence="1 7">Multi-pass membrane protein</topology>
    </subcellularLocation>
</comment>
<keyword evidence="5 7" id="KW-1133">Transmembrane helix</keyword>
<evidence type="ECO:0000256" key="2">
    <source>
        <dbReference type="ARBA" id="ARBA00022448"/>
    </source>
</evidence>
<dbReference type="Proteomes" id="UP000182624">
    <property type="component" value="Unassembled WGS sequence"/>
</dbReference>
<feature type="transmembrane region" description="Helical" evidence="7">
    <location>
        <begin position="21"/>
        <end position="48"/>
    </location>
</feature>
<dbReference type="PROSITE" id="PS50928">
    <property type="entry name" value="ABC_TM1"/>
    <property type="match status" value="1"/>
</dbReference>
<feature type="transmembrane region" description="Helical" evidence="7">
    <location>
        <begin position="118"/>
        <end position="140"/>
    </location>
</feature>
<dbReference type="Pfam" id="PF00528">
    <property type="entry name" value="BPD_transp_1"/>
    <property type="match status" value="1"/>
</dbReference>
<keyword evidence="4 7" id="KW-0812">Transmembrane</keyword>
<evidence type="ECO:0000313" key="10">
    <source>
        <dbReference type="Proteomes" id="UP000182624"/>
    </source>
</evidence>
<keyword evidence="2 7" id="KW-0813">Transport</keyword>
<evidence type="ECO:0000256" key="4">
    <source>
        <dbReference type="ARBA" id="ARBA00022692"/>
    </source>
</evidence>
<dbReference type="InterPro" id="IPR035906">
    <property type="entry name" value="MetI-like_sf"/>
</dbReference>
<accession>A0A1I5XFR3</accession>
<feature type="transmembrane region" description="Helical" evidence="7">
    <location>
        <begin position="87"/>
        <end position="106"/>
    </location>
</feature>
<keyword evidence="10" id="KW-1185">Reference proteome</keyword>
<reference evidence="10" key="1">
    <citation type="submission" date="2016-10" db="EMBL/GenBank/DDBJ databases">
        <authorList>
            <person name="Varghese N."/>
            <person name="Submissions S."/>
        </authorList>
    </citation>
    <scope>NUCLEOTIDE SEQUENCE [LARGE SCALE GENOMIC DNA]</scope>
    <source>
        <strain evidence="10">P18</strain>
    </source>
</reference>
<feature type="transmembrane region" description="Helical" evidence="7">
    <location>
        <begin position="285"/>
        <end position="304"/>
    </location>
</feature>
<dbReference type="CDD" id="cd06261">
    <property type="entry name" value="TM_PBP2"/>
    <property type="match status" value="1"/>
</dbReference>
<evidence type="ECO:0000256" key="6">
    <source>
        <dbReference type="ARBA" id="ARBA00023136"/>
    </source>
</evidence>
<keyword evidence="3" id="KW-1003">Cell membrane</keyword>
<feature type="domain" description="ABC transmembrane type-1" evidence="8">
    <location>
        <begin position="81"/>
        <end position="301"/>
    </location>
</feature>
<name>A0A1I5XFR3_9FIRM</name>
<keyword evidence="6 7" id="KW-0472">Membrane</keyword>
<evidence type="ECO:0000259" key="8">
    <source>
        <dbReference type="PROSITE" id="PS50928"/>
    </source>
</evidence>
<comment type="similarity">
    <text evidence="7">Belongs to the binding-protein-dependent transport system permease family.</text>
</comment>
<evidence type="ECO:0000256" key="7">
    <source>
        <dbReference type="RuleBase" id="RU363032"/>
    </source>
</evidence>
<evidence type="ECO:0000313" key="9">
    <source>
        <dbReference type="EMBL" id="SFQ30497.1"/>
    </source>
</evidence>
<dbReference type="PANTHER" id="PTHR30193:SF37">
    <property type="entry name" value="INNER MEMBRANE ABC TRANSPORTER PERMEASE PROTEIN YCJO"/>
    <property type="match status" value="1"/>
</dbReference>
<dbReference type="SUPFAM" id="SSF161098">
    <property type="entry name" value="MetI-like"/>
    <property type="match status" value="1"/>
</dbReference>
<feature type="transmembrane region" description="Helical" evidence="7">
    <location>
        <begin position="215"/>
        <end position="239"/>
    </location>
</feature>
<proteinExistence type="inferred from homology"/>
<evidence type="ECO:0000256" key="3">
    <source>
        <dbReference type="ARBA" id="ARBA00022475"/>
    </source>
</evidence>
<dbReference type="InterPro" id="IPR000515">
    <property type="entry name" value="MetI-like"/>
</dbReference>
<dbReference type="OrthoDB" id="9774308at2"/>
<evidence type="ECO:0000256" key="5">
    <source>
        <dbReference type="ARBA" id="ARBA00022989"/>
    </source>
</evidence>
<evidence type="ECO:0000256" key="1">
    <source>
        <dbReference type="ARBA" id="ARBA00004651"/>
    </source>
</evidence>
<dbReference type="InterPro" id="IPR051393">
    <property type="entry name" value="ABC_transporter_permease"/>
</dbReference>
<dbReference type="EMBL" id="FOXO01000031">
    <property type="protein sequence ID" value="SFQ30497.1"/>
    <property type="molecule type" value="Genomic_DNA"/>
</dbReference>
<dbReference type="RefSeq" id="WP_074891026.1">
    <property type="nucleotide sequence ID" value="NZ_FOXO01000031.1"/>
</dbReference>
<dbReference type="GO" id="GO:0005886">
    <property type="term" value="C:plasma membrane"/>
    <property type="evidence" value="ECO:0007669"/>
    <property type="project" value="UniProtKB-SubCell"/>
</dbReference>
<gene>
    <name evidence="9" type="ORF">SAMN04487928_13127</name>
</gene>
<dbReference type="PANTHER" id="PTHR30193">
    <property type="entry name" value="ABC TRANSPORTER PERMEASE PROTEIN"/>
    <property type="match status" value="1"/>
</dbReference>
<sequence length="312" mass="34322">MAGNDGRGKKRIKLRSGGSHEGLASFLMLLPAIIFLIVCSIYPFIWIFRYICYNYNGFTATYTGAANFERMLSDKTFWMSVVHTFEYAFYKLLFIIPLALIIAVILHTKIMGSNVFRGVYFMPTVISSSIAGMIFTFIFATKNGILNSVLQSLHIVSSPIPWLTGTNVVMAAVTILAIWGGFGNYMLYFTSGMDSISNDVYESAKIDGANGVQTFFYVTLPMLSPVLKVVLMLAITGAFKDYEAIMVLSDGGPGNRSMVMFLYIYRMIFGSTTSTAAVQIGYGALLSVVAAVIVGIVTAIYLFISRKLDDVV</sequence>
<feature type="transmembrane region" description="Helical" evidence="7">
    <location>
        <begin position="160"/>
        <end position="182"/>
    </location>
</feature>
<dbReference type="AlphaFoldDB" id="A0A1I5XFR3"/>
<organism evidence="9 10">
    <name type="scientific">Butyrivibrio proteoclasticus</name>
    <dbReference type="NCBI Taxonomy" id="43305"/>
    <lineage>
        <taxon>Bacteria</taxon>
        <taxon>Bacillati</taxon>
        <taxon>Bacillota</taxon>
        <taxon>Clostridia</taxon>
        <taxon>Lachnospirales</taxon>
        <taxon>Lachnospiraceae</taxon>
        <taxon>Butyrivibrio</taxon>
    </lineage>
</organism>
<protein>
    <submittedName>
        <fullName evidence="9">Raffinose/stachyose/melibiose transport system permease protein</fullName>
    </submittedName>
</protein>
<dbReference type="GO" id="GO:0055085">
    <property type="term" value="P:transmembrane transport"/>
    <property type="evidence" value="ECO:0007669"/>
    <property type="project" value="InterPro"/>
</dbReference>